<keyword evidence="2" id="KW-1185">Reference proteome</keyword>
<gene>
    <name evidence="1" type="primary">Vmo1_1</name>
    <name evidence="1" type="ORF">PASAMO_R15177</name>
</gene>
<feature type="non-terminal residue" evidence="1">
    <location>
        <position position="134"/>
    </location>
</feature>
<evidence type="ECO:0000313" key="2">
    <source>
        <dbReference type="Proteomes" id="UP000625584"/>
    </source>
</evidence>
<evidence type="ECO:0000313" key="1">
    <source>
        <dbReference type="EMBL" id="NXP94938.1"/>
    </source>
</evidence>
<accession>A0A852DM41</accession>
<reference evidence="1" key="1">
    <citation type="submission" date="2019-09" db="EMBL/GenBank/DDBJ databases">
        <title>Bird 10,000 Genomes (B10K) Project - Family phase.</title>
        <authorList>
            <person name="Zhang G."/>
        </authorList>
    </citation>
    <scope>NUCLEOTIDE SEQUENCE</scope>
    <source>
        <strain evidence="1">OUT-0017</strain>
        <tissue evidence="1">Muscle</tissue>
    </source>
</reference>
<dbReference type="PANTHER" id="PTHR18841:SF0">
    <property type="entry name" value="VITELLINE MEMBRANE OUTER LAYER 1 HOMOLOG A-RELATED"/>
    <property type="match status" value="1"/>
</dbReference>
<protein>
    <submittedName>
        <fullName evidence="1">VMO1 protein</fullName>
    </submittedName>
</protein>
<dbReference type="InterPro" id="IPR036706">
    <property type="entry name" value="VOMI_sf"/>
</dbReference>
<dbReference type="SUPFAM" id="SSF51092">
    <property type="entry name" value="Vitelline membrane outer protein-I (VMO-I)"/>
    <property type="match status" value="1"/>
</dbReference>
<sequence>VQHYQGLFTDDTGLNGVRLLCDTGTDTVTSSVGPFGFWQEKLLCPPGERLISFQLMVESPRGLWDDTAANNVAVLCSGEPARREGAELVRGLWGPWSPRCQAPCGVCGLRTRLDSDHSSDTTGLNDVQLYCCST</sequence>
<proteinExistence type="predicted"/>
<name>A0A852DM41_PASAF</name>
<dbReference type="Pfam" id="PF03762">
    <property type="entry name" value="VOMI"/>
    <property type="match status" value="1"/>
</dbReference>
<feature type="non-terminal residue" evidence="1">
    <location>
        <position position="1"/>
    </location>
</feature>
<dbReference type="Gene3D" id="2.100.10.20">
    <property type="entry name" value="Vitelline membrane outer layer protein I (VOMI)"/>
    <property type="match status" value="1"/>
</dbReference>
<dbReference type="AlphaFoldDB" id="A0A852DM41"/>
<comment type="caution">
    <text evidence="1">The sequence shown here is derived from an EMBL/GenBank/DDBJ whole genome shotgun (WGS) entry which is preliminary data.</text>
</comment>
<dbReference type="PANTHER" id="PTHR18841">
    <property type="entry name" value="VITELLINE MEMBRANE OUTER LAYER PROTEIN I-RELATED"/>
    <property type="match status" value="1"/>
</dbReference>
<dbReference type="GO" id="GO:0005615">
    <property type="term" value="C:extracellular space"/>
    <property type="evidence" value="ECO:0007669"/>
    <property type="project" value="TreeGrafter"/>
</dbReference>
<dbReference type="Proteomes" id="UP000625584">
    <property type="component" value="Unassembled WGS sequence"/>
</dbReference>
<dbReference type="InterPro" id="IPR005515">
    <property type="entry name" value="VOMI"/>
</dbReference>
<organism evidence="1 2">
    <name type="scientific">Passerina amoena</name>
    <name type="common">Lazuli bunting</name>
    <dbReference type="NCBI Taxonomy" id="142471"/>
    <lineage>
        <taxon>Eukaryota</taxon>
        <taxon>Metazoa</taxon>
        <taxon>Chordata</taxon>
        <taxon>Craniata</taxon>
        <taxon>Vertebrata</taxon>
        <taxon>Euteleostomi</taxon>
        <taxon>Archelosauria</taxon>
        <taxon>Archosauria</taxon>
        <taxon>Dinosauria</taxon>
        <taxon>Saurischia</taxon>
        <taxon>Theropoda</taxon>
        <taxon>Coelurosauria</taxon>
        <taxon>Aves</taxon>
        <taxon>Neognathae</taxon>
        <taxon>Neoaves</taxon>
        <taxon>Telluraves</taxon>
        <taxon>Australaves</taxon>
        <taxon>Passeriformes</taxon>
        <taxon>Cardinalidae</taxon>
        <taxon>Passerina</taxon>
    </lineage>
</organism>
<dbReference type="EMBL" id="WBNP01027034">
    <property type="protein sequence ID" value="NXP94938.1"/>
    <property type="molecule type" value="Genomic_DNA"/>
</dbReference>